<sequence length="161" mass="17725">MSYWLNEMEFEEPDTLTEGLLLSHGGGSDANGGGTKDYSMILGMQLSHVLLGDNNNNNKMVPHHDDVEWGSSSTTTSTATTTERCGFCWAGILLLVYSVILFCSVIDLILDFHIFPGVTIPILIAILLVVLVVTALYLAMPILMAVNEIYLFERRLLVVES</sequence>
<keyword evidence="3" id="KW-1185">Reference proteome</keyword>
<name>A0A9N8EZ92_9STRA</name>
<evidence type="ECO:0008006" key="4">
    <source>
        <dbReference type="Google" id="ProtNLM"/>
    </source>
</evidence>
<evidence type="ECO:0000313" key="3">
    <source>
        <dbReference type="Proteomes" id="UP001153069"/>
    </source>
</evidence>
<keyword evidence="1" id="KW-0472">Membrane</keyword>
<reference evidence="2" key="1">
    <citation type="submission" date="2020-06" db="EMBL/GenBank/DDBJ databases">
        <authorList>
            <consortium name="Plant Systems Biology data submission"/>
        </authorList>
    </citation>
    <scope>NUCLEOTIDE SEQUENCE</scope>
    <source>
        <strain evidence="2">D6</strain>
    </source>
</reference>
<dbReference type="EMBL" id="CAICTM010002387">
    <property type="protein sequence ID" value="CAB9529050.1"/>
    <property type="molecule type" value="Genomic_DNA"/>
</dbReference>
<proteinExistence type="predicted"/>
<feature type="transmembrane region" description="Helical" evidence="1">
    <location>
        <begin position="87"/>
        <end position="110"/>
    </location>
</feature>
<organism evidence="2 3">
    <name type="scientific">Seminavis robusta</name>
    <dbReference type="NCBI Taxonomy" id="568900"/>
    <lineage>
        <taxon>Eukaryota</taxon>
        <taxon>Sar</taxon>
        <taxon>Stramenopiles</taxon>
        <taxon>Ochrophyta</taxon>
        <taxon>Bacillariophyta</taxon>
        <taxon>Bacillariophyceae</taxon>
        <taxon>Bacillariophycidae</taxon>
        <taxon>Naviculales</taxon>
        <taxon>Naviculaceae</taxon>
        <taxon>Seminavis</taxon>
    </lineage>
</organism>
<dbReference type="Proteomes" id="UP001153069">
    <property type="component" value="Unassembled WGS sequence"/>
</dbReference>
<keyword evidence="1" id="KW-0812">Transmembrane</keyword>
<feature type="transmembrane region" description="Helical" evidence="1">
    <location>
        <begin position="122"/>
        <end position="146"/>
    </location>
</feature>
<gene>
    <name evidence="2" type="ORF">SEMRO_2389_G325800.1</name>
</gene>
<evidence type="ECO:0000256" key="1">
    <source>
        <dbReference type="SAM" id="Phobius"/>
    </source>
</evidence>
<evidence type="ECO:0000313" key="2">
    <source>
        <dbReference type="EMBL" id="CAB9529050.1"/>
    </source>
</evidence>
<protein>
    <recommendedName>
        <fullName evidence="4">Transmembrane protein</fullName>
    </recommendedName>
</protein>
<accession>A0A9N8EZ92</accession>
<dbReference type="AlphaFoldDB" id="A0A9N8EZ92"/>
<keyword evidence="1" id="KW-1133">Transmembrane helix</keyword>
<comment type="caution">
    <text evidence="2">The sequence shown here is derived from an EMBL/GenBank/DDBJ whole genome shotgun (WGS) entry which is preliminary data.</text>
</comment>